<evidence type="ECO:0000313" key="5">
    <source>
        <dbReference type="EMBL" id="TVY20941.1"/>
    </source>
</evidence>
<feature type="compositionally biased region" description="Low complexity" evidence="4">
    <location>
        <begin position="22"/>
        <end position="34"/>
    </location>
</feature>
<feature type="compositionally biased region" description="Polar residues" evidence="4">
    <location>
        <begin position="779"/>
        <end position="788"/>
    </location>
</feature>
<feature type="repeat" description="WD" evidence="3">
    <location>
        <begin position="379"/>
        <end position="419"/>
    </location>
</feature>
<feature type="repeat" description="WD" evidence="3">
    <location>
        <begin position="307"/>
        <end position="338"/>
    </location>
</feature>
<keyword evidence="2" id="KW-0677">Repeat</keyword>
<dbReference type="OrthoDB" id="1932312at2759"/>
<evidence type="ECO:0000256" key="3">
    <source>
        <dbReference type="PROSITE-ProRule" id="PRU00221"/>
    </source>
</evidence>
<reference evidence="5 6" key="1">
    <citation type="submission" date="2018-05" db="EMBL/GenBank/DDBJ databases">
        <title>Whole genome sequencing for identification of molecular markers to develop diagnostic detection tools for the regulated plant pathogen Lachnellula willkommii.</title>
        <authorList>
            <person name="Giroux E."/>
            <person name="Bilodeau G."/>
        </authorList>
    </citation>
    <scope>NUCLEOTIDE SEQUENCE [LARGE SCALE GENOMIC DNA]</scope>
    <source>
        <strain evidence="5 6">CBS 203.66</strain>
    </source>
</reference>
<feature type="compositionally biased region" description="Polar residues" evidence="4">
    <location>
        <begin position="35"/>
        <end position="44"/>
    </location>
</feature>
<feature type="region of interest" description="Disordered" evidence="4">
    <location>
        <begin position="22"/>
        <end position="57"/>
    </location>
</feature>
<feature type="region of interest" description="Disordered" evidence="4">
    <location>
        <begin position="207"/>
        <end position="230"/>
    </location>
</feature>
<dbReference type="Pfam" id="PF00400">
    <property type="entry name" value="WD40"/>
    <property type="match status" value="4"/>
</dbReference>
<feature type="repeat" description="WD" evidence="3">
    <location>
        <begin position="419"/>
        <end position="453"/>
    </location>
</feature>
<feature type="region of interest" description="Disordered" evidence="4">
    <location>
        <begin position="654"/>
        <end position="685"/>
    </location>
</feature>
<dbReference type="PROSITE" id="PS50082">
    <property type="entry name" value="WD_REPEATS_2"/>
    <property type="match status" value="3"/>
</dbReference>
<evidence type="ECO:0000313" key="6">
    <source>
        <dbReference type="Proteomes" id="UP000469559"/>
    </source>
</evidence>
<dbReference type="InterPro" id="IPR015943">
    <property type="entry name" value="WD40/YVTN_repeat-like_dom_sf"/>
</dbReference>
<protein>
    <submittedName>
        <fullName evidence="5">Putative WD repeat-containing protein</fullName>
    </submittedName>
</protein>
<feature type="region of interest" description="Disordered" evidence="4">
    <location>
        <begin position="281"/>
        <end position="306"/>
    </location>
</feature>
<gene>
    <name evidence="5" type="ORF">LARI1_G001417</name>
</gene>
<dbReference type="PANTHER" id="PTHR14221:SF0">
    <property type="entry name" value="WD REPEAT-CONTAINING PROTEIN 44"/>
    <property type="match status" value="1"/>
</dbReference>
<name>A0A8T9BNJ6_9HELO</name>
<dbReference type="Proteomes" id="UP000469559">
    <property type="component" value="Unassembled WGS sequence"/>
</dbReference>
<dbReference type="Gene3D" id="2.130.10.10">
    <property type="entry name" value="YVTN repeat-like/Quinoprotein amine dehydrogenase"/>
    <property type="match status" value="1"/>
</dbReference>
<dbReference type="InterPro" id="IPR040324">
    <property type="entry name" value="WDR44/Dgr2"/>
</dbReference>
<feature type="region of interest" description="Disordered" evidence="4">
    <location>
        <begin position="104"/>
        <end position="125"/>
    </location>
</feature>
<dbReference type="PROSITE" id="PS50294">
    <property type="entry name" value="WD_REPEATS_REGION"/>
    <property type="match status" value="3"/>
</dbReference>
<dbReference type="AlphaFoldDB" id="A0A8T9BNJ6"/>
<evidence type="ECO:0000256" key="4">
    <source>
        <dbReference type="SAM" id="MobiDB-lite"/>
    </source>
</evidence>
<dbReference type="FunFam" id="2.130.10.10:FF:000697">
    <property type="entry name" value="WD repeat protein, variant"/>
    <property type="match status" value="1"/>
</dbReference>
<keyword evidence="6" id="KW-1185">Reference proteome</keyword>
<organism evidence="5 6">
    <name type="scientific">Lachnellula arida</name>
    <dbReference type="NCBI Taxonomy" id="1316785"/>
    <lineage>
        <taxon>Eukaryota</taxon>
        <taxon>Fungi</taxon>
        <taxon>Dikarya</taxon>
        <taxon>Ascomycota</taxon>
        <taxon>Pezizomycotina</taxon>
        <taxon>Leotiomycetes</taxon>
        <taxon>Helotiales</taxon>
        <taxon>Lachnaceae</taxon>
        <taxon>Lachnellula</taxon>
    </lineage>
</organism>
<evidence type="ECO:0000256" key="2">
    <source>
        <dbReference type="ARBA" id="ARBA00022737"/>
    </source>
</evidence>
<accession>A0A8T9BNJ6</accession>
<sequence length="966" mass="105006">VVVMSSEVALPKIRVIDTHNLAGSATGTNGTSGLESPSNTTDGGTSARPRSASSSDEGMPGLLNMCKCYYCASLIVALTLTYIAATLGNAQPNGKKSPIKLIRNTTSSKDTNGGKPSASAGRAPTAIDPLSHHILKRTNTENTIPPKLRNAVTIDSANVEVGTPNSPEIGTPGRQITPEIIRSDSNPIKEKKKGVSFLSRFSIIGGKKKDQSLDGDDDESEPGDARTEGMNAHVFSSSIGANGYMPQHKEPPRYIKVRAHNKKSREFDRMFLAQELSGIKHESSDEKVPGLTTTAEIQPGGGKLSKAHKSSGAIWAMEFSKDGKYLAAAGRDQVVRVWAVISTPDERQAHEGEEDMSSTASGGERLSTPVFRSKPIQEFNGHTGDILDLSWSKNNFLLSSSMDKTVRLWHISRKECLCTFKHKDFVTSIAFHPTDDRFFLAGSLDSVLRLWSIPDKAVAFWNQLPDLITAVAFTPDGKTAMAGVLSGLCLFYETEGLKYNTQIHVRSSRGKNAKGSKITGIRTATRPGDPEGDIKVLITSNDSRVRMYNLKDKSLEMKFRGHENICSQISASFSDDFQYIICGSEDRKAYIWNTATIEGENKDKRPVEYFEAHADMVTAAVIAPTRTRQLLSASGDPIYDLCNPPPVMLLSREESNASTMPRQDSEKRHSDPVSEPPSKKPEESPAYLARCTHFDGNIIITADYLGGIKVFRQDCAYQKRRNDHWETSSTFSKKVLGRSNSIMTKASAGSHSRRNSISQNSLAGLPSDHILSWRNTVLDSSPRSGAKTNESDRSVSPGKINKSFQSTSNSQNNLASAARQQQYAGTPLTQTTSSVATTSPPQSLYKATTNNQPPTPSFSFQGADDNGLNLDASGKSYQFWNPASWKNQTNQSGSKLDVDGLRPPSTRGTSEVSKLSIDETTSGELEDDSDSEALSCKKCRGKDFRARKVVGKGQRLVCTKCGTTAG</sequence>
<dbReference type="EMBL" id="QGMF01000033">
    <property type="protein sequence ID" value="TVY20941.1"/>
    <property type="molecule type" value="Genomic_DNA"/>
</dbReference>
<evidence type="ECO:0000256" key="1">
    <source>
        <dbReference type="ARBA" id="ARBA00022574"/>
    </source>
</evidence>
<feature type="compositionally biased region" description="Polar residues" evidence="4">
    <location>
        <begin position="802"/>
        <end position="860"/>
    </location>
</feature>
<feature type="region of interest" description="Disordered" evidence="4">
    <location>
        <begin position="884"/>
        <end position="932"/>
    </location>
</feature>
<dbReference type="PANTHER" id="PTHR14221">
    <property type="entry name" value="WD REPEAT DOMAIN 44"/>
    <property type="match status" value="1"/>
</dbReference>
<proteinExistence type="predicted"/>
<feature type="compositionally biased region" description="Polar residues" evidence="4">
    <location>
        <begin position="884"/>
        <end position="894"/>
    </location>
</feature>
<comment type="caution">
    <text evidence="5">The sequence shown here is derived from an EMBL/GenBank/DDBJ whole genome shotgun (WGS) entry which is preliminary data.</text>
</comment>
<feature type="region of interest" description="Disordered" evidence="4">
    <location>
        <begin position="346"/>
        <end position="367"/>
    </location>
</feature>
<dbReference type="InterPro" id="IPR036322">
    <property type="entry name" value="WD40_repeat_dom_sf"/>
</dbReference>
<dbReference type="SMART" id="SM00320">
    <property type="entry name" value="WD40"/>
    <property type="match status" value="6"/>
</dbReference>
<feature type="compositionally biased region" description="Acidic residues" evidence="4">
    <location>
        <begin position="213"/>
        <end position="222"/>
    </location>
</feature>
<feature type="compositionally biased region" description="Basic and acidic residues" evidence="4">
    <location>
        <begin position="663"/>
        <end position="683"/>
    </location>
</feature>
<feature type="non-terminal residue" evidence="5">
    <location>
        <position position="1"/>
    </location>
</feature>
<feature type="compositionally biased region" description="Polar residues" evidence="4">
    <location>
        <begin position="906"/>
        <end position="923"/>
    </location>
</feature>
<keyword evidence="1 3" id="KW-0853">WD repeat</keyword>
<feature type="region of interest" description="Disordered" evidence="4">
    <location>
        <begin position="779"/>
        <end position="867"/>
    </location>
</feature>
<dbReference type="CDD" id="cd00200">
    <property type="entry name" value="WD40"/>
    <property type="match status" value="1"/>
</dbReference>
<dbReference type="SUPFAM" id="SSF50978">
    <property type="entry name" value="WD40 repeat-like"/>
    <property type="match status" value="1"/>
</dbReference>
<dbReference type="InterPro" id="IPR001680">
    <property type="entry name" value="WD40_rpt"/>
</dbReference>